<dbReference type="EMBL" id="CAJJDN010000116">
    <property type="protein sequence ID" value="CAD8118304.1"/>
    <property type="molecule type" value="Genomic_DNA"/>
</dbReference>
<keyword evidence="2" id="KW-1185">Reference proteome</keyword>
<dbReference type="AlphaFoldDB" id="A0A8S1QU02"/>
<evidence type="ECO:0000313" key="1">
    <source>
        <dbReference type="EMBL" id="CAD8118304.1"/>
    </source>
</evidence>
<evidence type="ECO:0000313" key="2">
    <source>
        <dbReference type="Proteomes" id="UP000692954"/>
    </source>
</evidence>
<comment type="caution">
    <text evidence="1">The sequence shown here is derived from an EMBL/GenBank/DDBJ whole genome shotgun (WGS) entry which is preliminary data.</text>
</comment>
<name>A0A8S1QU02_9CILI</name>
<protein>
    <submittedName>
        <fullName evidence="1">Uncharacterized protein</fullName>
    </submittedName>
</protein>
<accession>A0A8S1QU02</accession>
<sequence length="145" mass="18061">MKHKRRKYLIRLQARMQDLSFKIIQCLQIINKLMINSGIINRRIKPCIKISFQHIYGIWNDQLYRLKIKEVNLINQKTSYLKFKLRMHFLKQSSYLLKNRTRIYNKFKNKQRVRLQLMVVQCNEEKEEKKRQLQIQYMRLNIFKR</sequence>
<gene>
    <name evidence="1" type="ORF">PSON_ATCC_30995.1.T1160186</name>
</gene>
<dbReference type="Proteomes" id="UP000692954">
    <property type="component" value="Unassembled WGS sequence"/>
</dbReference>
<organism evidence="1 2">
    <name type="scientific">Paramecium sonneborni</name>
    <dbReference type="NCBI Taxonomy" id="65129"/>
    <lineage>
        <taxon>Eukaryota</taxon>
        <taxon>Sar</taxon>
        <taxon>Alveolata</taxon>
        <taxon>Ciliophora</taxon>
        <taxon>Intramacronucleata</taxon>
        <taxon>Oligohymenophorea</taxon>
        <taxon>Peniculida</taxon>
        <taxon>Parameciidae</taxon>
        <taxon>Paramecium</taxon>
    </lineage>
</organism>
<proteinExistence type="predicted"/>
<reference evidence="1" key="1">
    <citation type="submission" date="2021-01" db="EMBL/GenBank/DDBJ databases">
        <authorList>
            <consortium name="Genoscope - CEA"/>
            <person name="William W."/>
        </authorList>
    </citation>
    <scope>NUCLEOTIDE SEQUENCE</scope>
</reference>